<feature type="compositionally biased region" description="Polar residues" evidence="1">
    <location>
        <begin position="1"/>
        <end position="21"/>
    </location>
</feature>
<keyword evidence="3" id="KW-1185">Reference proteome</keyword>
<evidence type="ECO:0000256" key="1">
    <source>
        <dbReference type="SAM" id="MobiDB-lite"/>
    </source>
</evidence>
<dbReference type="Proteomes" id="UP001054945">
    <property type="component" value="Unassembled WGS sequence"/>
</dbReference>
<accession>A0AAV4R4H2</accession>
<evidence type="ECO:0000313" key="2">
    <source>
        <dbReference type="EMBL" id="GIY15170.1"/>
    </source>
</evidence>
<gene>
    <name evidence="2" type="ORF">CEXT_210021</name>
</gene>
<organism evidence="2 3">
    <name type="scientific">Caerostris extrusa</name>
    <name type="common">Bark spider</name>
    <name type="synonym">Caerostris bankana</name>
    <dbReference type="NCBI Taxonomy" id="172846"/>
    <lineage>
        <taxon>Eukaryota</taxon>
        <taxon>Metazoa</taxon>
        <taxon>Ecdysozoa</taxon>
        <taxon>Arthropoda</taxon>
        <taxon>Chelicerata</taxon>
        <taxon>Arachnida</taxon>
        <taxon>Araneae</taxon>
        <taxon>Araneomorphae</taxon>
        <taxon>Entelegynae</taxon>
        <taxon>Araneoidea</taxon>
        <taxon>Araneidae</taxon>
        <taxon>Caerostris</taxon>
    </lineage>
</organism>
<proteinExistence type="predicted"/>
<name>A0AAV4R4H2_CAEEX</name>
<reference evidence="2 3" key="1">
    <citation type="submission" date="2021-06" db="EMBL/GenBank/DDBJ databases">
        <title>Caerostris extrusa draft genome.</title>
        <authorList>
            <person name="Kono N."/>
            <person name="Arakawa K."/>
        </authorList>
    </citation>
    <scope>NUCLEOTIDE SEQUENCE [LARGE SCALE GENOMIC DNA]</scope>
</reference>
<sequence length="209" mass="22933">MESLLLDSSLTPRATSKTQDGSPEIPPVSLNRKLFREKGVNSLFGWPQGCCSGDVQIKCQSDFSTRFKSIDIAFNFSNRILRKPQTPCAIICPNLNLRKTRPCCINTPLSKLAWTIFPAIALPTNNYWPPKITSEVSLTGGVVAKKPSDSGTHRRGQPCPCSRSIPAKSWGSIVAGEVGEHPLCNSVGELSLESQAADMEWNHYYLTLP</sequence>
<evidence type="ECO:0000313" key="3">
    <source>
        <dbReference type="Proteomes" id="UP001054945"/>
    </source>
</evidence>
<protein>
    <submittedName>
        <fullName evidence="2">Uncharacterized protein</fullName>
    </submittedName>
</protein>
<dbReference type="EMBL" id="BPLR01007209">
    <property type="protein sequence ID" value="GIY15170.1"/>
    <property type="molecule type" value="Genomic_DNA"/>
</dbReference>
<feature type="region of interest" description="Disordered" evidence="1">
    <location>
        <begin position="1"/>
        <end position="27"/>
    </location>
</feature>
<comment type="caution">
    <text evidence="2">The sequence shown here is derived from an EMBL/GenBank/DDBJ whole genome shotgun (WGS) entry which is preliminary data.</text>
</comment>
<dbReference type="AlphaFoldDB" id="A0AAV4R4H2"/>